<organism evidence="2 3">
    <name type="scientific">Punica granatum</name>
    <name type="common">Pomegranate</name>
    <dbReference type="NCBI Taxonomy" id="22663"/>
    <lineage>
        <taxon>Eukaryota</taxon>
        <taxon>Viridiplantae</taxon>
        <taxon>Streptophyta</taxon>
        <taxon>Embryophyta</taxon>
        <taxon>Tracheophyta</taxon>
        <taxon>Spermatophyta</taxon>
        <taxon>Magnoliopsida</taxon>
        <taxon>eudicotyledons</taxon>
        <taxon>Gunneridae</taxon>
        <taxon>Pentapetalae</taxon>
        <taxon>rosids</taxon>
        <taxon>malvids</taxon>
        <taxon>Myrtales</taxon>
        <taxon>Lythraceae</taxon>
        <taxon>Punica</taxon>
    </lineage>
</organism>
<sequence length="84" mass="8618">MKIGRELGSGPSIGDPDPSTELTGAQEDADDLDGGAGVADWQPPSRIDRGPPSRSSRSIRGRGLQLATPTPPSRSPVPTEVAGD</sequence>
<accession>A0A218WMR3</accession>
<feature type="region of interest" description="Disordered" evidence="1">
    <location>
        <begin position="1"/>
        <end position="84"/>
    </location>
</feature>
<dbReference type="Proteomes" id="UP000197138">
    <property type="component" value="Unassembled WGS sequence"/>
</dbReference>
<comment type="caution">
    <text evidence="2">The sequence shown here is derived from an EMBL/GenBank/DDBJ whole genome shotgun (WGS) entry which is preliminary data.</text>
</comment>
<evidence type="ECO:0000256" key="1">
    <source>
        <dbReference type="SAM" id="MobiDB-lite"/>
    </source>
</evidence>
<feature type="compositionally biased region" description="Low complexity" evidence="1">
    <location>
        <begin position="52"/>
        <end position="63"/>
    </location>
</feature>
<name>A0A218WMR3_PUNGR</name>
<gene>
    <name evidence="2" type="ORF">CDL15_Pgr008458</name>
</gene>
<dbReference type="AlphaFoldDB" id="A0A218WMR3"/>
<dbReference type="EMBL" id="MTKT01003794">
    <property type="protein sequence ID" value="OWM74147.1"/>
    <property type="molecule type" value="Genomic_DNA"/>
</dbReference>
<protein>
    <submittedName>
        <fullName evidence="2">Uncharacterized protein</fullName>
    </submittedName>
</protein>
<evidence type="ECO:0000313" key="3">
    <source>
        <dbReference type="Proteomes" id="UP000197138"/>
    </source>
</evidence>
<evidence type="ECO:0000313" key="2">
    <source>
        <dbReference type="EMBL" id="OWM74147.1"/>
    </source>
</evidence>
<proteinExistence type="predicted"/>
<reference evidence="3" key="1">
    <citation type="journal article" date="2017" name="Plant J.">
        <title>The pomegranate (Punica granatum L.) genome and the genomics of punicalagin biosynthesis.</title>
        <authorList>
            <person name="Qin G."/>
            <person name="Xu C."/>
            <person name="Ming R."/>
            <person name="Tang H."/>
            <person name="Guyot R."/>
            <person name="Kramer E.M."/>
            <person name="Hu Y."/>
            <person name="Yi X."/>
            <person name="Qi Y."/>
            <person name="Xu X."/>
            <person name="Gao Z."/>
            <person name="Pan H."/>
            <person name="Jian J."/>
            <person name="Tian Y."/>
            <person name="Yue Z."/>
            <person name="Xu Y."/>
        </authorList>
    </citation>
    <scope>NUCLEOTIDE SEQUENCE [LARGE SCALE GENOMIC DNA]</scope>
    <source>
        <strain evidence="3">cv. Dabenzi</strain>
    </source>
</reference>